<comment type="similarity">
    <text evidence="2">Belongs to the MIF family.</text>
</comment>
<dbReference type="InterPro" id="IPR001398">
    <property type="entry name" value="Macrophage_inhib_fac"/>
</dbReference>
<evidence type="ECO:0000256" key="12">
    <source>
        <dbReference type="ARBA" id="ARBA00042730"/>
    </source>
</evidence>
<comment type="subcellular location">
    <subcellularLocation>
        <location evidence="1">Secreted</location>
    </subcellularLocation>
</comment>
<reference evidence="13 14" key="1">
    <citation type="journal article" date="2019" name="Nat. Ecol. Evol.">
        <title>Megaphylogeny resolves global patterns of mushroom evolution.</title>
        <authorList>
            <person name="Varga T."/>
            <person name="Krizsan K."/>
            <person name="Foldi C."/>
            <person name="Dima B."/>
            <person name="Sanchez-Garcia M."/>
            <person name="Sanchez-Ramirez S."/>
            <person name="Szollosi G.J."/>
            <person name="Szarkandi J.G."/>
            <person name="Papp V."/>
            <person name="Albert L."/>
            <person name="Andreopoulos W."/>
            <person name="Angelini C."/>
            <person name="Antonin V."/>
            <person name="Barry K.W."/>
            <person name="Bougher N.L."/>
            <person name="Buchanan P."/>
            <person name="Buyck B."/>
            <person name="Bense V."/>
            <person name="Catcheside P."/>
            <person name="Chovatia M."/>
            <person name="Cooper J."/>
            <person name="Damon W."/>
            <person name="Desjardin D."/>
            <person name="Finy P."/>
            <person name="Geml J."/>
            <person name="Haridas S."/>
            <person name="Hughes K."/>
            <person name="Justo A."/>
            <person name="Karasinski D."/>
            <person name="Kautmanova I."/>
            <person name="Kiss B."/>
            <person name="Kocsube S."/>
            <person name="Kotiranta H."/>
            <person name="LaButti K.M."/>
            <person name="Lechner B.E."/>
            <person name="Liimatainen K."/>
            <person name="Lipzen A."/>
            <person name="Lukacs Z."/>
            <person name="Mihaltcheva S."/>
            <person name="Morgado L.N."/>
            <person name="Niskanen T."/>
            <person name="Noordeloos M.E."/>
            <person name="Ohm R.A."/>
            <person name="Ortiz-Santana B."/>
            <person name="Ovrebo C."/>
            <person name="Racz N."/>
            <person name="Riley R."/>
            <person name="Savchenko A."/>
            <person name="Shiryaev A."/>
            <person name="Soop K."/>
            <person name="Spirin V."/>
            <person name="Szebenyi C."/>
            <person name="Tomsovsky M."/>
            <person name="Tulloss R.E."/>
            <person name="Uehling J."/>
            <person name="Grigoriev I.V."/>
            <person name="Vagvolgyi C."/>
            <person name="Papp T."/>
            <person name="Martin F.M."/>
            <person name="Miettinen O."/>
            <person name="Hibbett D.S."/>
            <person name="Nagy L.G."/>
        </authorList>
    </citation>
    <scope>NUCLEOTIDE SEQUENCE [LARGE SCALE GENOMIC DNA]</scope>
    <source>
        <strain evidence="13 14">CBS 309.79</strain>
    </source>
</reference>
<dbReference type="GO" id="GO:0005615">
    <property type="term" value="C:extracellular space"/>
    <property type="evidence" value="ECO:0007669"/>
    <property type="project" value="UniProtKB-KW"/>
</dbReference>
<accession>A0A5C3R4L6</accession>
<dbReference type="STRING" id="1884261.A0A5C3R4L6"/>
<dbReference type="EC" id="5.3.2.1" evidence="9"/>
<keyword evidence="3" id="KW-0202">Cytokine</keyword>
<comment type="catalytic activity">
    <reaction evidence="6">
        <text>3-phenylpyruvate = enol-phenylpyruvate</text>
        <dbReference type="Rhea" id="RHEA:17097"/>
        <dbReference type="ChEBI" id="CHEBI:16815"/>
        <dbReference type="ChEBI" id="CHEBI:18005"/>
        <dbReference type="EC" id="5.3.2.1"/>
    </reaction>
</comment>
<dbReference type="EC" id="5.3.3.12" evidence="8"/>
<dbReference type="EMBL" id="ML178814">
    <property type="protein sequence ID" value="TFL07759.1"/>
    <property type="molecule type" value="Genomic_DNA"/>
</dbReference>
<keyword evidence="5" id="KW-0413">Isomerase</keyword>
<evidence type="ECO:0000256" key="10">
    <source>
        <dbReference type="ARBA" id="ARBA00041631"/>
    </source>
</evidence>
<evidence type="ECO:0000256" key="5">
    <source>
        <dbReference type="ARBA" id="ARBA00023235"/>
    </source>
</evidence>
<evidence type="ECO:0000313" key="14">
    <source>
        <dbReference type="Proteomes" id="UP000305067"/>
    </source>
</evidence>
<evidence type="ECO:0000256" key="8">
    <source>
        <dbReference type="ARBA" id="ARBA00038932"/>
    </source>
</evidence>
<dbReference type="Pfam" id="PF01187">
    <property type="entry name" value="MIF"/>
    <property type="match status" value="1"/>
</dbReference>
<gene>
    <name evidence="13" type="ORF">BDV98DRAFT_558425</name>
</gene>
<comment type="catalytic activity">
    <reaction evidence="7">
        <text>L-dopachrome = 5,6-dihydroxyindole-2-carboxylate</text>
        <dbReference type="Rhea" id="RHEA:13041"/>
        <dbReference type="ChEBI" id="CHEBI:16875"/>
        <dbReference type="ChEBI" id="CHEBI:57509"/>
        <dbReference type="EC" id="5.3.3.12"/>
    </reaction>
</comment>
<organism evidence="13 14">
    <name type="scientific">Pterulicium gracile</name>
    <dbReference type="NCBI Taxonomy" id="1884261"/>
    <lineage>
        <taxon>Eukaryota</taxon>
        <taxon>Fungi</taxon>
        <taxon>Dikarya</taxon>
        <taxon>Basidiomycota</taxon>
        <taxon>Agaricomycotina</taxon>
        <taxon>Agaricomycetes</taxon>
        <taxon>Agaricomycetidae</taxon>
        <taxon>Agaricales</taxon>
        <taxon>Pleurotineae</taxon>
        <taxon>Pterulaceae</taxon>
        <taxon>Pterulicium</taxon>
    </lineage>
</organism>
<evidence type="ECO:0000256" key="1">
    <source>
        <dbReference type="ARBA" id="ARBA00004613"/>
    </source>
</evidence>
<dbReference type="AlphaFoldDB" id="A0A5C3R4L6"/>
<evidence type="ECO:0000256" key="2">
    <source>
        <dbReference type="ARBA" id="ARBA00005851"/>
    </source>
</evidence>
<evidence type="ECO:0000313" key="13">
    <source>
        <dbReference type="EMBL" id="TFL07759.1"/>
    </source>
</evidence>
<sequence length="136" mass="15369">MPYVQVITNVKVEDPKALILEFSKLSSAALGKPEVYMALSYEYNEYLIFDGNFDPAFSVNLTCAGALDEMKNDDVTKTLFEFLTSKLSVKPDRGYINYYDPGYGFIGYDGTTVANWLRDFKLKQAQKQLESTKISS</sequence>
<name>A0A5C3R4L6_9AGAR</name>
<keyword evidence="14" id="KW-1185">Reference proteome</keyword>
<dbReference type="Gene3D" id="3.30.429.10">
    <property type="entry name" value="Macrophage Migration Inhibitory Factor"/>
    <property type="match status" value="1"/>
</dbReference>
<protein>
    <recommendedName>
        <fullName evidence="12">L-dopachrome isomerase</fullName>
        <ecNumber evidence="9">5.3.2.1</ecNumber>
        <ecNumber evidence="8">5.3.3.12</ecNumber>
    </recommendedName>
    <alternativeName>
        <fullName evidence="10">L-dopachrome tautomerase</fullName>
    </alternativeName>
    <alternativeName>
        <fullName evidence="11">Phenylpyruvate tautomerase</fullName>
    </alternativeName>
</protein>
<dbReference type="SUPFAM" id="SSF55331">
    <property type="entry name" value="Tautomerase/MIF"/>
    <property type="match status" value="1"/>
</dbReference>
<dbReference type="GO" id="GO:0004167">
    <property type="term" value="F:dopachrome isomerase activity"/>
    <property type="evidence" value="ECO:0007669"/>
    <property type="project" value="UniProtKB-EC"/>
</dbReference>
<evidence type="ECO:0000256" key="7">
    <source>
        <dbReference type="ARBA" id="ARBA00036823"/>
    </source>
</evidence>
<evidence type="ECO:0000256" key="6">
    <source>
        <dbReference type="ARBA" id="ARBA00036735"/>
    </source>
</evidence>
<dbReference type="InterPro" id="IPR014347">
    <property type="entry name" value="Tautomerase/MIF_sf"/>
</dbReference>
<evidence type="ECO:0000256" key="9">
    <source>
        <dbReference type="ARBA" id="ARBA00039086"/>
    </source>
</evidence>
<dbReference type="PANTHER" id="PTHR11954:SF6">
    <property type="entry name" value="MACROPHAGE MIGRATION INHIBITORY FACTOR"/>
    <property type="match status" value="1"/>
</dbReference>
<evidence type="ECO:0000256" key="3">
    <source>
        <dbReference type="ARBA" id="ARBA00022514"/>
    </source>
</evidence>
<evidence type="ECO:0000256" key="4">
    <source>
        <dbReference type="ARBA" id="ARBA00022525"/>
    </source>
</evidence>
<dbReference type="OrthoDB" id="255819at2759"/>
<dbReference type="GO" id="GO:0050178">
    <property type="term" value="F:phenylpyruvate tautomerase activity"/>
    <property type="evidence" value="ECO:0007669"/>
    <property type="project" value="UniProtKB-EC"/>
</dbReference>
<dbReference type="PANTHER" id="PTHR11954">
    <property type="entry name" value="D-DOPACHROME DECARBOXYLASE"/>
    <property type="match status" value="1"/>
</dbReference>
<dbReference type="Proteomes" id="UP000305067">
    <property type="component" value="Unassembled WGS sequence"/>
</dbReference>
<proteinExistence type="inferred from homology"/>
<keyword evidence="4" id="KW-0964">Secreted</keyword>
<evidence type="ECO:0000256" key="11">
    <source>
        <dbReference type="ARBA" id="ARBA00041912"/>
    </source>
</evidence>